<dbReference type="Pfam" id="PF06813">
    <property type="entry name" value="Nodulin-like"/>
    <property type="match status" value="1"/>
</dbReference>
<feature type="transmembrane region" description="Helical" evidence="6">
    <location>
        <begin position="314"/>
        <end position="339"/>
    </location>
</feature>
<feature type="transmembrane region" description="Helical" evidence="6">
    <location>
        <begin position="389"/>
        <end position="409"/>
    </location>
</feature>
<feature type="transmembrane region" description="Helical" evidence="6">
    <location>
        <begin position="217"/>
        <end position="238"/>
    </location>
</feature>
<dbReference type="PANTHER" id="PTHR21576">
    <property type="entry name" value="UNCHARACTERIZED NODULIN-LIKE PROTEIN"/>
    <property type="match status" value="1"/>
</dbReference>
<feature type="transmembrane region" description="Helical" evidence="6">
    <location>
        <begin position="492"/>
        <end position="513"/>
    </location>
</feature>
<keyword evidence="2 6" id="KW-0812">Transmembrane</keyword>
<feature type="transmembrane region" description="Helical" evidence="6">
    <location>
        <begin position="79"/>
        <end position="97"/>
    </location>
</feature>
<protein>
    <recommendedName>
        <fullName evidence="7">Nodulin-like domain-containing protein</fullName>
    </recommendedName>
</protein>
<keyword evidence="9" id="KW-1185">Reference proteome</keyword>
<accession>A0A0L0HHN5</accession>
<feature type="transmembrane region" description="Helical" evidence="6">
    <location>
        <begin position="359"/>
        <end position="377"/>
    </location>
</feature>
<feature type="region of interest" description="Disordered" evidence="5">
    <location>
        <begin position="280"/>
        <end position="299"/>
    </location>
</feature>
<dbReference type="PANTHER" id="PTHR21576:SF158">
    <property type="entry name" value="RIBOSOMAL RNA-PROCESSING PROTEIN 12-LIKE CONSERVED DOMAIN-CONTAINING PROTEIN"/>
    <property type="match status" value="1"/>
</dbReference>
<dbReference type="GeneID" id="27687214"/>
<evidence type="ECO:0000313" key="9">
    <source>
        <dbReference type="Proteomes" id="UP000053201"/>
    </source>
</evidence>
<dbReference type="AlphaFoldDB" id="A0A0L0HHN5"/>
<gene>
    <name evidence="8" type="ORF">SPPG_03716</name>
</gene>
<feature type="transmembrane region" description="Helical" evidence="6">
    <location>
        <begin position="43"/>
        <end position="67"/>
    </location>
</feature>
<feature type="transmembrane region" description="Helical" evidence="6">
    <location>
        <begin position="455"/>
        <end position="472"/>
    </location>
</feature>
<name>A0A0L0HHN5_SPIPD</name>
<evidence type="ECO:0000256" key="5">
    <source>
        <dbReference type="SAM" id="MobiDB-lite"/>
    </source>
</evidence>
<organism evidence="8 9">
    <name type="scientific">Spizellomyces punctatus (strain DAOM BR117)</name>
    <dbReference type="NCBI Taxonomy" id="645134"/>
    <lineage>
        <taxon>Eukaryota</taxon>
        <taxon>Fungi</taxon>
        <taxon>Fungi incertae sedis</taxon>
        <taxon>Chytridiomycota</taxon>
        <taxon>Chytridiomycota incertae sedis</taxon>
        <taxon>Chytridiomycetes</taxon>
        <taxon>Spizellomycetales</taxon>
        <taxon>Spizellomycetaceae</taxon>
        <taxon>Spizellomyces</taxon>
    </lineage>
</organism>
<keyword evidence="4 6" id="KW-0472">Membrane</keyword>
<dbReference type="InParanoid" id="A0A0L0HHN5"/>
<dbReference type="InterPro" id="IPR036259">
    <property type="entry name" value="MFS_trans_sf"/>
</dbReference>
<dbReference type="STRING" id="645134.A0A0L0HHN5"/>
<evidence type="ECO:0000256" key="4">
    <source>
        <dbReference type="ARBA" id="ARBA00023136"/>
    </source>
</evidence>
<comment type="subcellular location">
    <subcellularLocation>
        <location evidence="1">Membrane</location>
        <topology evidence="1">Multi-pass membrane protein</topology>
    </subcellularLocation>
</comment>
<dbReference type="GO" id="GO:0016020">
    <property type="term" value="C:membrane"/>
    <property type="evidence" value="ECO:0007669"/>
    <property type="project" value="UniProtKB-SubCell"/>
</dbReference>
<dbReference type="OrthoDB" id="410267at2759"/>
<sequence length="523" mass="55887">MPRTQVLAPIISEPVRSVADGDDAIAGLDTPTLNGAIKYRRNVSFAASLFAMVCGGTLYLFSAYATAFAEKLGYTQTQMNLIASAGGLGLYLSGPAMGSFVDRYGPKKVVFASAVLLFTGYSCMALTFNGAFAHSSFLLVAVSYALVGLGSAGSYNAAITTNVRNFHPRDHGFVVGISVSLFGLSAFIFSQLSAFFYRRPLSAESSSAPHHEAIDTYAFLMFLACATGGANLVATLGLTDLSKDTGIVYQRRSSESVHVGEERRGLLPTEDEEGSGIDVRVEDTHSSQPSARAPNPEDRHISVNTSLFQSTDAWILFVAFLLLTGTGLMFINNIGAIVVSLFPLASDTVLISKAQARQVSIISIFNCAGRIVTGLGSDTAQRRWGTHRLSFMIMGAGLLAVTQAGLAISPSMDVLHIWTALVGFSYGSLFSSGPVIVGTWFGIKKFGTHWGWFQWGPAAGGQLWNTVFGAIMDANRPTKPDGECKGSHCFQLAFVLTAVGSLSSMGLLYILYWRRTASYAPLH</sequence>
<dbReference type="EMBL" id="KQ257455">
    <property type="protein sequence ID" value="KND00592.1"/>
    <property type="molecule type" value="Genomic_DNA"/>
</dbReference>
<dbReference type="SUPFAM" id="SSF103473">
    <property type="entry name" value="MFS general substrate transporter"/>
    <property type="match status" value="1"/>
</dbReference>
<dbReference type="eggNOG" id="ENOG502RWDV">
    <property type="taxonomic scope" value="Eukaryota"/>
</dbReference>
<feature type="transmembrane region" description="Helical" evidence="6">
    <location>
        <begin position="137"/>
        <end position="159"/>
    </location>
</feature>
<dbReference type="InterPro" id="IPR010658">
    <property type="entry name" value="Nodulin-like"/>
</dbReference>
<dbReference type="Proteomes" id="UP000053201">
    <property type="component" value="Unassembled WGS sequence"/>
</dbReference>
<evidence type="ECO:0000313" key="8">
    <source>
        <dbReference type="EMBL" id="KND00592.1"/>
    </source>
</evidence>
<dbReference type="OMA" id="PDGLGCY"/>
<dbReference type="VEuPathDB" id="FungiDB:SPPG_03716"/>
<keyword evidence="3 6" id="KW-1133">Transmembrane helix</keyword>
<evidence type="ECO:0000256" key="3">
    <source>
        <dbReference type="ARBA" id="ARBA00022989"/>
    </source>
</evidence>
<feature type="transmembrane region" description="Helical" evidence="6">
    <location>
        <begin position="415"/>
        <end position="443"/>
    </location>
</feature>
<dbReference type="RefSeq" id="XP_016608631.1">
    <property type="nucleotide sequence ID" value="XM_016751971.1"/>
</dbReference>
<dbReference type="Gene3D" id="1.20.1250.20">
    <property type="entry name" value="MFS general substrate transporter like domains"/>
    <property type="match status" value="2"/>
</dbReference>
<proteinExistence type="predicted"/>
<evidence type="ECO:0000259" key="7">
    <source>
        <dbReference type="Pfam" id="PF06813"/>
    </source>
</evidence>
<feature type="domain" description="Nodulin-like" evidence="7">
    <location>
        <begin position="43"/>
        <end position="198"/>
    </location>
</feature>
<reference evidence="8 9" key="1">
    <citation type="submission" date="2009-08" db="EMBL/GenBank/DDBJ databases">
        <title>The Genome Sequence of Spizellomyces punctatus strain DAOM BR117.</title>
        <authorList>
            <consortium name="The Broad Institute Genome Sequencing Platform"/>
            <person name="Russ C."/>
            <person name="Cuomo C."/>
            <person name="Shea T."/>
            <person name="Young S.K."/>
            <person name="Zeng Q."/>
            <person name="Koehrsen M."/>
            <person name="Haas B."/>
            <person name="Borodovsky M."/>
            <person name="Guigo R."/>
            <person name="Alvarado L."/>
            <person name="Berlin A."/>
            <person name="Bochicchio J."/>
            <person name="Borenstein D."/>
            <person name="Chapman S."/>
            <person name="Chen Z."/>
            <person name="Engels R."/>
            <person name="Freedman E."/>
            <person name="Gellesch M."/>
            <person name="Goldberg J."/>
            <person name="Griggs A."/>
            <person name="Gujja S."/>
            <person name="Heiman D."/>
            <person name="Hepburn T."/>
            <person name="Howarth C."/>
            <person name="Jen D."/>
            <person name="Larson L."/>
            <person name="Lewis B."/>
            <person name="Mehta T."/>
            <person name="Park D."/>
            <person name="Pearson M."/>
            <person name="Roberts A."/>
            <person name="Saif S."/>
            <person name="Shenoy N."/>
            <person name="Sisk P."/>
            <person name="Stolte C."/>
            <person name="Sykes S."/>
            <person name="Thomson T."/>
            <person name="Walk T."/>
            <person name="White J."/>
            <person name="Yandava C."/>
            <person name="Burger G."/>
            <person name="Gray M.W."/>
            <person name="Holland P.W.H."/>
            <person name="King N."/>
            <person name="Lang F.B.F."/>
            <person name="Roger A.J."/>
            <person name="Ruiz-Trillo I."/>
            <person name="Lander E."/>
            <person name="Nusbaum C."/>
        </authorList>
    </citation>
    <scope>NUCLEOTIDE SEQUENCE [LARGE SCALE GENOMIC DNA]</scope>
    <source>
        <strain evidence="8 9">DAOM BR117</strain>
    </source>
</reference>
<feature type="transmembrane region" description="Helical" evidence="6">
    <location>
        <begin position="171"/>
        <end position="197"/>
    </location>
</feature>
<evidence type="ECO:0000256" key="6">
    <source>
        <dbReference type="SAM" id="Phobius"/>
    </source>
</evidence>
<evidence type="ECO:0000256" key="1">
    <source>
        <dbReference type="ARBA" id="ARBA00004141"/>
    </source>
</evidence>
<evidence type="ECO:0000256" key="2">
    <source>
        <dbReference type="ARBA" id="ARBA00022692"/>
    </source>
</evidence>
<feature type="transmembrane region" description="Helical" evidence="6">
    <location>
        <begin position="109"/>
        <end position="131"/>
    </location>
</feature>